<evidence type="ECO:0000259" key="2">
    <source>
        <dbReference type="SMART" id="SM00470"/>
    </source>
</evidence>
<geneLocation type="plasmid" evidence="3 4">
    <name>plas-001</name>
</geneLocation>
<evidence type="ECO:0000313" key="3">
    <source>
        <dbReference type="EMBL" id="QQM32905.1"/>
    </source>
</evidence>
<dbReference type="Gene3D" id="1.10.10.2830">
    <property type="match status" value="1"/>
</dbReference>
<dbReference type="KEGG" id="mlut:JET14_20915"/>
<dbReference type="SUPFAM" id="SSF110849">
    <property type="entry name" value="ParB/Sulfiredoxin"/>
    <property type="match status" value="1"/>
</dbReference>
<organism evidence="3 4">
    <name type="scientific">Martelella lutilitoris</name>
    <dbReference type="NCBI Taxonomy" id="2583532"/>
    <lineage>
        <taxon>Bacteria</taxon>
        <taxon>Pseudomonadati</taxon>
        <taxon>Pseudomonadota</taxon>
        <taxon>Alphaproteobacteria</taxon>
        <taxon>Hyphomicrobiales</taxon>
        <taxon>Aurantimonadaceae</taxon>
        <taxon>Martelella</taxon>
    </lineage>
</organism>
<dbReference type="GO" id="GO:0007059">
    <property type="term" value="P:chromosome segregation"/>
    <property type="evidence" value="ECO:0007669"/>
    <property type="project" value="TreeGrafter"/>
</dbReference>
<accession>A0A7T7HPC7</accession>
<dbReference type="Proteomes" id="UP000596083">
    <property type="component" value="Plasmid plas-001"/>
</dbReference>
<feature type="domain" description="ParB-like N-terminal" evidence="2">
    <location>
        <begin position="56"/>
        <end position="153"/>
    </location>
</feature>
<dbReference type="EMBL" id="CP066787">
    <property type="protein sequence ID" value="QQM32905.1"/>
    <property type="molecule type" value="Genomic_DNA"/>
</dbReference>
<name>A0A7T7HPC7_9HYPH</name>
<dbReference type="InterPro" id="IPR003115">
    <property type="entry name" value="ParB_N"/>
</dbReference>
<gene>
    <name evidence="3" type="ORF">JET14_20915</name>
</gene>
<evidence type="ECO:0000313" key="4">
    <source>
        <dbReference type="Proteomes" id="UP000596083"/>
    </source>
</evidence>
<sequence length="702" mass="77994">MKEQKTTETLILPAVSVSLIDRARVQRSPVAGLPKGEKVFPPGRYRRTAMTSNAIKIIPVRQLALSPLNVRKTEAGAAADAELKASIKADGGIKQNLLVYPAGKNKFLVHGGGRRLKQLQVLIDEGALPAETAVPCKVETEKQAIISSTTENVVRANMHPADQYEAFAAMIEKGFRTTEIANQFGVTENLVQRRLKLAEVDPVLLTAFRNDELSLDALTAFTICKDRSRQVEIFEQLKSTYHGINAYQVRHLATEDEVSASDNVAQFVGVDAYTAAGGTVRRDLFSEADNVVLEDVALLHRLATEALNAEAEKLTGKWKWVDVHLSVTYDQYMRYGREYPLPVEPAPEDQAKLDALNGEIEEMEEIGEEAWTDEVQARWDQLHNDLEALSADVKRSEYTDEQRARAGCVVSIDHRGALRVETGLVHPDDKRQQIRSGGSETMSAEEKRKEAGVSNSLSADLRAIRHQNLQAHLASDYQTAFDAMLYSMIVRLPIAYAAAPIDISMRQAEVFKSREYLEDTIAAAMLEEIKNTLDLSWISLESPQDFITMSALPMEKKQALFAWATAQAVQQQLANDDHSSPVLEEIGRRCSTDVANCWRPDAKNYWSRVPKKHALSVAAEVIGQKWADERRDFKKDALAASMEAAFREGADERVGIDPETARRTARWLPDGMAFESSDEQPQGEVENPKPDVLPAFLKAAAE</sequence>
<keyword evidence="3" id="KW-0614">Plasmid</keyword>
<dbReference type="AlphaFoldDB" id="A0A7T7HPC7"/>
<proteinExistence type="predicted"/>
<dbReference type="InterPro" id="IPR036086">
    <property type="entry name" value="ParB/Sulfiredoxin_sf"/>
</dbReference>
<dbReference type="PANTHER" id="PTHR33375:SF7">
    <property type="entry name" value="CHROMOSOME 2-PARTITIONING PROTEIN PARB-RELATED"/>
    <property type="match status" value="1"/>
</dbReference>
<dbReference type="RefSeq" id="WP_200338270.1">
    <property type="nucleotide sequence ID" value="NZ_CP066787.1"/>
</dbReference>
<dbReference type="GO" id="GO:0005694">
    <property type="term" value="C:chromosome"/>
    <property type="evidence" value="ECO:0007669"/>
    <property type="project" value="TreeGrafter"/>
</dbReference>
<dbReference type="PANTHER" id="PTHR33375">
    <property type="entry name" value="CHROMOSOME-PARTITIONING PROTEIN PARB-RELATED"/>
    <property type="match status" value="1"/>
</dbReference>
<protein>
    <submittedName>
        <fullName evidence="3">ParB N-terminal domain-containing protein</fullName>
    </submittedName>
</protein>
<dbReference type="SUPFAM" id="SSF109709">
    <property type="entry name" value="KorB DNA-binding domain-like"/>
    <property type="match status" value="1"/>
</dbReference>
<dbReference type="InterPro" id="IPR050336">
    <property type="entry name" value="Chromosome_partition/occlusion"/>
</dbReference>
<dbReference type="CDD" id="cd16406">
    <property type="entry name" value="ParB_N_like"/>
    <property type="match status" value="1"/>
</dbReference>
<feature type="region of interest" description="Disordered" evidence="1">
    <location>
        <begin position="655"/>
        <end position="693"/>
    </location>
</feature>
<feature type="region of interest" description="Disordered" evidence="1">
    <location>
        <begin position="429"/>
        <end position="452"/>
    </location>
</feature>
<reference evidence="3 4" key="1">
    <citation type="submission" date="2020-12" db="EMBL/GenBank/DDBJ databases">
        <authorList>
            <person name="Zheng R.K."/>
            <person name="Sun C.M."/>
        </authorList>
    </citation>
    <scope>NUCLEOTIDE SEQUENCE [LARGE SCALE GENOMIC DNA]</scope>
    <source>
        <strain evidence="3 4">ZRK001</strain>
        <plasmid evidence="3 4">plas-001</plasmid>
    </source>
</reference>
<dbReference type="SMART" id="SM00470">
    <property type="entry name" value="ParB"/>
    <property type="match status" value="1"/>
</dbReference>
<evidence type="ECO:0000256" key="1">
    <source>
        <dbReference type="SAM" id="MobiDB-lite"/>
    </source>
</evidence>